<keyword evidence="5" id="KW-1185">Reference proteome</keyword>
<feature type="domain" description="Histidine kinase/HSP90-like ATPase" evidence="3">
    <location>
        <begin position="55"/>
        <end position="169"/>
    </location>
</feature>
<dbReference type="InterPro" id="IPR003594">
    <property type="entry name" value="HATPase_dom"/>
</dbReference>
<keyword evidence="1" id="KW-0723">Serine/threonine-protein kinase</keyword>
<feature type="region of interest" description="Disordered" evidence="2">
    <location>
        <begin position="121"/>
        <end position="141"/>
    </location>
</feature>
<dbReference type="Pfam" id="PF13581">
    <property type="entry name" value="HATPase_c_2"/>
    <property type="match status" value="1"/>
</dbReference>
<organism evidence="4 5">
    <name type="scientific">Humibacillus xanthopallidus</name>
    <dbReference type="NCBI Taxonomy" id="412689"/>
    <lineage>
        <taxon>Bacteria</taxon>
        <taxon>Bacillati</taxon>
        <taxon>Actinomycetota</taxon>
        <taxon>Actinomycetes</taxon>
        <taxon>Micrococcales</taxon>
        <taxon>Intrasporangiaceae</taxon>
        <taxon>Humibacillus</taxon>
    </lineage>
</organism>
<protein>
    <submittedName>
        <fullName evidence="4">Anti-sigma regulatory factor (Ser/Thr protein kinase)</fullName>
    </submittedName>
</protein>
<gene>
    <name evidence="4" type="ORF">FBY41_1294</name>
</gene>
<dbReference type="AlphaFoldDB" id="A0A543I2W0"/>
<evidence type="ECO:0000313" key="4">
    <source>
        <dbReference type="EMBL" id="TQM64912.1"/>
    </source>
</evidence>
<feature type="region of interest" description="Disordered" evidence="2">
    <location>
        <begin position="1"/>
        <end position="45"/>
    </location>
</feature>
<sequence>MVTSQGRGAAGQSVATITRNAATTGSRSMSTGSSAAAASSGAPLGEKRTLRLPWAPSAAPRIRRELVEDLVARGVTPPVVDESEIVVSELVANAIRHARPLADGAIRVHWKVKNNVVEVEVSDGGGPTVPRPAPPTTWGPGGRGLRIVRSLAHEWGVIEDPNGRTVWASLGGPSRRRSH</sequence>
<dbReference type="Proteomes" id="UP000316747">
    <property type="component" value="Unassembled WGS sequence"/>
</dbReference>
<dbReference type="PANTHER" id="PTHR35526:SF3">
    <property type="entry name" value="ANTI-SIGMA-F FACTOR RSBW"/>
    <property type="match status" value="1"/>
</dbReference>
<dbReference type="InterPro" id="IPR036890">
    <property type="entry name" value="HATPase_C_sf"/>
</dbReference>
<evidence type="ECO:0000256" key="1">
    <source>
        <dbReference type="ARBA" id="ARBA00022527"/>
    </source>
</evidence>
<dbReference type="GO" id="GO:0004674">
    <property type="term" value="F:protein serine/threonine kinase activity"/>
    <property type="evidence" value="ECO:0007669"/>
    <property type="project" value="UniProtKB-KW"/>
</dbReference>
<proteinExistence type="predicted"/>
<keyword evidence="1" id="KW-0418">Kinase</keyword>
<dbReference type="PANTHER" id="PTHR35526">
    <property type="entry name" value="ANTI-SIGMA-F FACTOR RSBW-RELATED"/>
    <property type="match status" value="1"/>
</dbReference>
<dbReference type="InterPro" id="IPR050267">
    <property type="entry name" value="Anti-sigma-factor_SerPK"/>
</dbReference>
<dbReference type="EMBL" id="VFPM01000001">
    <property type="protein sequence ID" value="TQM64912.1"/>
    <property type="molecule type" value="Genomic_DNA"/>
</dbReference>
<evidence type="ECO:0000313" key="5">
    <source>
        <dbReference type="Proteomes" id="UP000316747"/>
    </source>
</evidence>
<name>A0A543I2W0_9MICO</name>
<keyword evidence="1" id="KW-0808">Transferase</keyword>
<feature type="compositionally biased region" description="Low complexity" evidence="2">
    <location>
        <begin position="21"/>
        <end position="42"/>
    </location>
</feature>
<dbReference type="SUPFAM" id="SSF55874">
    <property type="entry name" value="ATPase domain of HSP90 chaperone/DNA topoisomerase II/histidine kinase"/>
    <property type="match status" value="1"/>
</dbReference>
<comment type="caution">
    <text evidence="4">The sequence shown here is derived from an EMBL/GenBank/DDBJ whole genome shotgun (WGS) entry which is preliminary data.</text>
</comment>
<accession>A0A543I2W0</accession>
<dbReference type="Gene3D" id="3.30.565.10">
    <property type="entry name" value="Histidine kinase-like ATPase, C-terminal domain"/>
    <property type="match status" value="1"/>
</dbReference>
<evidence type="ECO:0000256" key="2">
    <source>
        <dbReference type="SAM" id="MobiDB-lite"/>
    </source>
</evidence>
<evidence type="ECO:0000259" key="3">
    <source>
        <dbReference type="Pfam" id="PF13581"/>
    </source>
</evidence>
<dbReference type="CDD" id="cd16936">
    <property type="entry name" value="HATPase_RsbW-like"/>
    <property type="match status" value="1"/>
</dbReference>
<reference evidence="4 5" key="1">
    <citation type="submission" date="2019-06" db="EMBL/GenBank/DDBJ databases">
        <title>Genome sequencing of plant associated microbes to promote plant fitness in Sorghum bicolor and Oryza sativa.</title>
        <authorList>
            <person name="Coleman-Derr D."/>
        </authorList>
    </citation>
    <scope>NUCLEOTIDE SEQUENCE [LARGE SCALE GENOMIC DNA]</scope>
    <source>
        <strain evidence="4 5">KV-663</strain>
    </source>
</reference>